<dbReference type="RefSeq" id="XP_024080447.1">
    <property type="nucleotide sequence ID" value="XM_024224679.1"/>
</dbReference>
<sequence>MLQETVIDLCGSLWEDWTTCDWSWLDMKNPEKEKPEFMDIFYSEKLMNMVAGLNTFLPRAPSTVQQAPPVMAPKTKSEELTMALQRPWLKFDMARKPSDQSQNDYVPEIFVACKLVPSFDDFFKECSAELEYILKKRPTVSPKIKINVGNRNEGETITLYNSKGEAHTTTVQSGSTLTTLGQLDSDKTLDTNVTASTTAARKFNSRSKRKVRNVPRILANSKRRFNDLPKNLRMLYRRYKIKDCFVFMYKVPYTDNFSLTSPESYKVTTLTENQYNAERLNEESKEGYSNKLEQDSCPTDDKTDGNKTPGLENGSGTTTDDFEPTLKQPEERCNLRQPEENSNLQLPEEKSNIEQSEKEGCQALSNSIGNLKKNENLSMPELELSSPCKEVTMTRKTPPRINSQSPALSITPTLAETDSIRPSKNGSHSETIKHTVDYLINQNSKDSPPSSNIDGNRSESPEKLLSSASIQIFRKSQDKETTLRRDKNSPSPKLLEQNSVQSTRVARRDENSSPNSEVSLTRNKVAASDTKSSSPKPVSSSTSHSISKEMMQPLENRFPHEEIKANQILRRHSLGEEDRIRTGIPSRNGHQGSTKRVRSKSKEDGRQSTENCRVRTSGGPPFTSESNWDFQGKRTTHPPEENGVVATQTSTAKNCDKPYSERVRMTWPVPSSTGVSVVIKEEPKDDSDPTEPPTKKPKCDEDTYLWWMARRVKKEYAKTEMELKTVTFKIYSCFRCHKEFSEHKHWSKHICVPETN</sequence>
<feature type="region of interest" description="Disordered" evidence="1">
    <location>
        <begin position="276"/>
        <end position="359"/>
    </location>
</feature>
<feature type="compositionally biased region" description="Basic and acidic residues" evidence="1">
    <location>
        <begin position="279"/>
        <end position="305"/>
    </location>
</feature>
<feature type="compositionally biased region" description="Polar residues" evidence="1">
    <location>
        <begin position="512"/>
        <end position="522"/>
    </location>
</feature>
<protein>
    <submittedName>
        <fullName evidence="2">Uncharacterized protein</fullName>
    </submittedName>
</protein>
<dbReference type="GeneID" id="106669726"/>
<dbReference type="EnsemblMetazoa" id="XM_024224679.1">
    <property type="protein sequence ID" value="XP_024080447.1"/>
    <property type="gene ID" value="LOC106669726"/>
</dbReference>
<feature type="region of interest" description="Disordered" evidence="1">
    <location>
        <begin position="674"/>
        <end position="698"/>
    </location>
</feature>
<feature type="compositionally biased region" description="Polar residues" evidence="1">
    <location>
        <begin position="440"/>
        <end position="455"/>
    </location>
</feature>
<feature type="compositionally biased region" description="Basic and acidic residues" evidence="1">
    <location>
        <begin position="475"/>
        <end position="488"/>
    </location>
</feature>
<keyword evidence="3" id="KW-1185">Reference proteome</keyword>
<evidence type="ECO:0000256" key="1">
    <source>
        <dbReference type="SAM" id="MobiDB-lite"/>
    </source>
</evidence>
<organism evidence="2 3">
    <name type="scientific">Cimex lectularius</name>
    <name type="common">Bed bug</name>
    <name type="synonym">Acanthia lectularia</name>
    <dbReference type="NCBI Taxonomy" id="79782"/>
    <lineage>
        <taxon>Eukaryota</taxon>
        <taxon>Metazoa</taxon>
        <taxon>Ecdysozoa</taxon>
        <taxon>Arthropoda</taxon>
        <taxon>Hexapoda</taxon>
        <taxon>Insecta</taxon>
        <taxon>Pterygota</taxon>
        <taxon>Neoptera</taxon>
        <taxon>Paraneoptera</taxon>
        <taxon>Hemiptera</taxon>
        <taxon>Heteroptera</taxon>
        <taxon>Panheteroptera</taxon>
        <taxon>Cimicomorpha</taxon>
        <taxon>Cimicidae</taxon>
        <taxon>Cimex</taxon>
    </lineage>
</organism>
<feature type="compositionally biased region" description="Basic and acidic residues" evidence="1">
    <location>
        <begin position="679"/>
        <end position="698"/>
    </location>
</feature>
<feature type="compositionally biased region" description="Basic and acidic residues" evidence="1">
    <location>
        <begin position="328"/>
        <end position="339"/>
    </location>
</feature>
<evidence type="ECO:0000313" key="2">
    <source>
        <dbReference type="EnsemblMetazoa" id="XP_024080447.1"/>
    </source>
</evidence>
<dbReference type="AlphaFoldDB" id="A0A8I6SJY3"/>
<dbReference type="Proteomes" id="UP000494040">
    <property type="component" value="Unassembled WGS sequence"/>
</dbReference>
<reference evidence="2" key="1">
    <citation type="submission" date="2022-01" db="UniProtKB">
        <authorList>
            <consortium name="EnsemblMetazoa"/>
        </authorList>
    </citation>
    <scope>IDENTIFICATION</scope>
</reference>
<accession>A0A8I6SJY3</accession>
<name>A0A8I6SJY3_CIMLE</name>
<feature type="region of interest" description="Disordered" evidence="1">
    <location>
        <begin position="372"/>
        <end position="547"/>
    </location>
</feature>
<proteinExistence type="predicted"/>
<feature type="region of interest" description="Disordered" evidence="1">
    <location>
        <begin position="566"/>
        <end position="628"/>
    </location>
</feature>
<feature type="compositionally biased region" description="Basic and acidic residues" evidence="1">
    <location>
        <begin position="347"/>
        <end position="359"/>
    </location>
</feature>
<evidence type="ECO:0000313" key="3">
    <source>
        <dbReference type="Proteomes" id="UP000494040"/>
    </source>
</evidence>
<feature type="compositionally biased region" description="Polar residues" evidence="1">
    <location>
        <begin position="400"/>
        <end position="429"/>
    </location>
</feature>
<feature type="compositionally biased region" description="Low complexity" evidence="1">
    <location>
        <begin position="528"/>
        <end position="545"/>
    </location>
</feature>